<name>A0A1I7X246_HETBA</name>
<dbReference type="Proteomes" id="UP000095283">
    <property type="component" value="Unplaced"/>
</dbReference>
<keyword evidence="1" id="KW-1185">Reference proteome</keyword>
<organism evidence="1 2">
    <name type="scientific">Heterorhabditis bacteriophora</name>
    <name type="common">Entomopathogenic nematode worm</name>
    <dbReference type="NCBI Taxonomy" id="37862"/>
    <lineage>
        <taxon>Eukaryota</taxon>
        <taxon>Metazoa</taxon>
        <taxon>Ecdysozoa</taxon>
        <taxon>Nematoda</taxon>
        <taxon>Chromadorea</taxon>
        <taxon>Rhabditida</taxon>
        <taxon>Rhabditina</taxon>
        <taxon>Rhabditomorpha</taxon>
        <taxon>Strongyloidea</taxon>
        <taxon>Heterorhabditidae</taxon>
        <taxon>Heterorhabditis</taxon>
    </lineage>
</organism>
<protein>
    <submittedName>
        <fullName evidence="2">Uncharacterized protein</fullName>
    </submittedName>
</protein>
<proteinExistence type="predicted"/>
<sequence>MLSRSHPSSILLFPEATDPITAIIHMDYYVANEPSLCAKLDAVTGVGLQLACSPYISQSLYQCN</sequence>
<evidence type="ECO:0000313" key="2">
    <source>
        <dbReference type="WBParaSite" id="Hba_11475"/>
    </source>
</evidence>
<evidence type="ECO:0000313" key="1">
    <source>
        <dbReference type="Proteomes" id="UP000095283"/>
    </source>
</evidence>
<reference evidence="2" key="1">
    <citation type="submission" date="2016-11" db="UniProtKB">
        <authorList>
            <consortium name="WormBaseParasite"/>
        </authorList>
    </citation>
    <scope>IDENTIFICATION</scope>
</reference>
<dbReference type="AlphaFoldDB" id="A0A1I7X246"/>
<dbReference type="WBParaSite" id="Hba_11475">
    <property type="protein sequence ID" value="Hba_11475"/>
    <property type="gene ID" value="Hba_11475"/>
</dbReference>
<accession>A0A1I7X246</accession>